<comment type="caution">
    <text evidence="8">The sequence shown here is derived from an EMBL/GenBank/DDBJ whole genome shotgun (WGS) entry which is preliminary data.</text>
</comment>
<proteinExistence type="inferred from homology"/>
<protein>
    <recommendedName>
        <fullName evidence="7">Protein-L-isoaspartate O-methyltransferase</fullName>
        <ecNumber evidence="7">2.1.1.77</ecNumber>
    </recommendedName>
    <alternativeName>
        <fullName evidence="7">L-isoaspartyl protein carboxyl methyltransferase</fullName>
    </alternativeName>
    <alternativeName>
        <fullName evidence="7">Protein L-isoaspartyl methyltransferase</fullName>
    </alternativeName>
    <alternativeName>
        <fullName evidence="7">Protein-beta-aspartate methyltransferase</fullName>
        <shortName evidence="7">PIMT</shortName>
    </alternativeName>
</protein>
<keyword evidence="6 7" id="KW-0949">S-adenosyl-L-methionine</keyword>
<evidence type="ECO:0000256" key="4">
    <source>
        <dbReference type="ARBA" id="ARBA00022603"/>
    </source>
</evidence>
<dbReference type="InterPro" id="IPR029063">
    <property type="entry name" value="SAM-dependent_MTases_sf"/>
</dbReference>
<dbReference type="FunFam" id="3.40.50.150:FF:000010">
    <property type="entry name" value="Protein-L-isoaspartate O-methyltransferase"/>
    <property type="match status" value="1"/>
</dbReference>
<dbReference type="GO" id="GO:0005737">
    <property type="term" value="C:cytoplasm"/>
    <property type="evidence" value="ECO:0007669"/>
    <property type="project" value="UniProtKB-SubCell"/>
</dbReference>
<dbReference type="InterPro" id="IPR000682">
    <property type="entry name" value="PCMT"/>
</dbReference>
<dbReference type="SUPFAM" id="SSF53335">
    <property type="entry name" value="S-adenosyl-L-methionine-dependent methyltransferases"/>
    <property type="match status" value="1"/>
</dbReference>
<accession>A0A4U3L2S4</accession>
<comment type="subcellular location">
    <subcellularLocation>
        <location evidence="1 7">Cytoplasm</location>
    </subcellularLocation>
</comment>
<gene>
    <name evidence="7" type="primary">pcm</name>
    <name evidence="8" type="ORF">FC093_10630</name>
</gene>
<dbReference type="RefSeq" id="WP_137261757.1">
    <property type="nucleotide sequence ID" value="NZ_SZQL01000007.1"/>
</dbReference>
<reference evidence="8 9" key="1">
    <citation type="submission" date="2019-05" db="EMBL/GenBank/DDBJ databases">
        <title>Panacibacter sp. strain 17mud1-8 Genome sequencing and assembly.</title>
        <authorList>
            <person name="Chhetri G."/>
        </authorList>
    </citation>
    <scope>NUCLEOTIDE SEQUENCE [LARGE SCALE GENOMIC DNA]</scope>
    <source>
        <strain evidence="8 9">17mud1-8</strain>
    </source>
</reference>
<dbReference type="OrthoDB" id="9810066at2"/>
<dbReference type="GO" id="GO:0004719">
    <property type="term" value="F:protein-L-isoaspartate (D-aspartate) O-methyltransferase activity"/>
    <property type="evidence" value="ECO:0007669"/>
    <property type="project" value="UniProtKB-UniRule"/>
</dbReference>
<evidence type="ECO:0000256" key="6">
    <source>
        <dbReference type="ARBA" id="ARBA00022691"/>
    </source>
</evidence>
<evidence type="ECO:0000313" key="9">
    <source>
        <dbReference type="Proteomes" id="UP000305848"/>
    </source>
</evidence>
<dbReference type="GO" id="GO:0032259">
    <property type="term" value="P:methylation"/>
    <property type="evidence" value="ECO:0007669"/>
    <property type="project" value="UniProtKB-KW"/>
</dbReference>
<evidence type="ECO:0000313" key="8">
    <source>
        <dbReference type="EMBL" id="TKK68569.1"/>
    </source>
</evidence>
<dbReference type="CDD" id="cd02440">
    <property type="entry name" value="AdoMet_MTases"/>
    <property type="match status" value="1"/>
</dbReference>
<dbReference type="NCBIfam" id="TIGR00080">
    <property type="entry name" value="pimt"/>
    <property type="match status" value="1"/>
</dbReference>
<keyword evidence="5 7" id="KW-0808">Transferase</keyword>
<evidence type="ECO:0000256" key="5">
    <source>
        <dbReference type="ARBA" id="ARBA00022679"/>
    </source>
</evidence>
<dbReference type="HAMAP" id="MF_00090">
    <property type="entry name" value="PIMT"/>
    <property type="match status" value="1"/>
</dbReference>
<evidence type="ECO:0000256" key="2">
    <source>
        <dbReference type="ARBA" id="ARBA00005369"/>
    </source>
</evidence>
<keyword evidence="9" id="KW-1185">Reference proteome</keyword>
<organism evidence="8 9">
    <name type="scientific">Ilyomonas limi</name>
    <dbReference type="NCBI Taxonomy" id="2575867"/>
    <lineage>
        <taxon>Bacteria</taxon>
        <taxon>Pseudomonadati</taxon>
        <taxon>Bacteroidota</taxon>
        <taxon>Chitinophagia</taxon>
        <taxon>Chitinophagales</taxon>
        <taxon>Chitinophagaceae</taxon>
        <taxon>Ilyomonas</taxon>
    </lineage>
</organism>
<comment type="similarity">
    <text evidence="2 7">Belongs to the methyltransferase superfamily. L-isoaspartyl/D-aspartyl protein methyltransferase family.</text>
</comment>
<evidence type="ECO:0000256" key="1">
    <source>
        <dbReference type="ARBA" id="ARBA00004496"/>
    </source>
</evidence>
<sequence>MKRTEDTYQHKGMRRQLINSLREKGIQDERVLEAMNNIPRHWFLDSAFNKIAYEDRAFPIGEGQTISQPYTVAYQTQLLCVNRGEKILEIGTGSAYQATVLAEMGARVFTIERQKKLYDHLQRTYVFKGKYPNLKFFYGDGFEGLPSFAPFDKVIITAAAPFLPQKLIDQMRVGGIMVVPLDDPEHKSQRMLRITKTPDGIQEERFDFFSFVPMLSGKNH</sequence>
<keyword evidence="3 7" id="KW-0963">Cytoplasm</keyword>
<feature type="active site" evidence="7">
    <location>
        <position position="67"/>
    </location>
</feature>
<evidence type="ECO:0000256" key="7">
    <source>
        <dbReference type="HAMAP-Rule" id="MF_00090"/>
    </source>
</evidence>
<dbReference type="GO" id="GO:0030091">
    <property type="term" value="P:protein repair"/>
    <property type="evidence" value="ECO:0007669"/>
    <property type="project" value="UniProtKB-UniRule"/>
</dbReference>
<comment type="catalytic activity">
    <reaction evidence="7">
        <text>[protein]-L-isoaspartate + S-adenosyl-L-methionine = [protein]-L-isoaspartate alpha-methyl ester + S-adenosyl-L-homocysteine</text>
        <dbReference type="Rhea" id="RHEA:12705"/>
        <dbReference type="Rhea" id="RHEA-COMP:12143"/>
        <dbReference type="Rhea" id="RHEA-COMP:12144"/>
        <dbReference type="ChEBI" id="CHEBI:57856"/>
        <dbReference type="ChEBI" id="CHEBI:59789"/>
        <dbReference type="ChEBI" id="CHEBI:90596"/>
        <dbReference type="ChEBI" id="CHEBI:90598"/>
        <dbReference type="EC" id="2.1.1.77"/>
    </reaction>
</comment>
<dbReference type="EMBL" id="SZQL01000007">
    <property type="protein sequence ID" value="TKK68569.1"/>
    <property type="molecule type" value="Genomic_DNA"/>
</dbReference>
<dbReference type="NCBIfam" id="NF001453">
    <property type="entry name" value="PRK00312.1"/>
    <property type="match status" value="1"/>
</dbReference>
<dbReference type="Pfam" id="PF01135">
    <property type="entry name" value="PCMT"/>
    <property type="match status" value="1"/>
</dbReference>
<dbReference type="EC" id="2.1.1.77" evidence="7"/>
<comment type="function">
    <text evidence="7">Catalyzes the methyl esterification of L-isoaspartyl residues in peptides and proteins that result from spontaneous decomposition of normal L-aspartyl and L-asparaginyl residues. It plays a role in the repair and/or degradation of damaged proteins.</text>
</comment>
<keyword evidence="4 7" id="KW-0489">Methyltransferase</keyword>
<dbReference type="PANTHER" id="PTHR11579:SF0">
    <property type="entry name" value="PROTEIN-L-ISOASPARTATE(D-ASPARTATE) O-METHYLTRANSFERASE"/>
    <property type="match status" value="1"/>
</dbReference>
<dbReference type="Proteomes" id="UP000305848">
    <property type="component" value="Unassembled WGS sequence"/>
</dbReference>
<dbReference type="AlphaFoldDB" id="A0A4U3L2S4"/>
<evidence type="ECO:0000256" key="3">
    <source>
        <dbReference type="ARBA" id="ARBA00022490"/>
    </source>
</evidence>
<dbReference type="Gene3D" id="3.40.50.150">
    <property type="entry name" value="Vaccinia Virus protein VP39"/>
    <property type="match status" value="1"/>
</dbReference>
<dbReference type="PANTHER" id="PTHR11579">
    <property type="entry name" value="PROTEIN-L-ISOASPARTATE O-METHYLTRANSFERASE"/>
    <property type="match status" value="1"/>
</dbReference>
<name>A0A4U3L2S4_9BACT</name>